<evidence type="ECO:0000313" key="2">
    <source>
        <dbReference type="EMBL" id="SLN44108.1"/>
    </source>
</evidence>
<dbReference type="InterPro" id="IPR003754">
    <property type="entry name" value="4pyrrol_synth_uPrphyn_synth"/>
</dbReference>
<sequence>MAPTILITRPDPAGSVFADQVRMTLGCGVPVLLSPMMRIEVTGPLPDLSAIKTLIFTSRNGVGAYLSLGGRLDIESYAVGDATATLAETSGLPTKSCHGDAGALVRQMKADRVAGPCLHIRGEHVTGEIVKYLNSAGIETREAVIYKQDAIPMSDAAKALLKRESPVILPLFSPRSARLFFAKLELTAPLLVACISEKVAACVPEGICKEVKVARRPDAEAVLEMLPELLAIAKQLEGGNRAQ</sequence>
<dbReference type="SUPFAM" id="SSF69618">
    <property type="entry name" value="HemD-like"/>
    <property type="match status" value="1"/>
</dbReference>
<dbReference type="RefSeq" id="WP_176228620.1">
    <property type="nucleotide sequence ID" value="NZ_FWFL01000005.1"/>
</dbReference>
<evidence type="ECO:0000259" key="1">
    <source>
        <dbReference type="Pfam" id="PF02602"/>
    </source>
</evidence>
<dbReference type="Proteomes" id="UP000193827">
    <property type="component" value="Unassembled WGS sequence"/>
</dbReference>
<reference evidence="2 3" key="1">
    <citation type="submission" date="2017-03" db="EMBL/GenBank/DDBJ databases">
        <authorList>
            <person name="Afonso C.L."/>
            <person name="Miller P.J."/>
            <person name="Scott M.A."/>
            <person name="Spackman E."/>
            <person name="Goraichik I."/>
            <person name="Dimitrov K.M."/>
            <person name="Suarez D.L."/>
            <person name="Swayne D.E."/>
        </authorList>
    </citation>
    <scope>NUCLEOTIDE SEQUENCE [LARGE SCALE GENOMIC DNA]</scope>
    <source>
        <strain evidence="2 3">CECT 8287</strain>
    </source>
</reference>
<dbReference type="GO" id="GO:0004852">
    <property type="term" value="F:uroporphyrinogen-III synthase activity"/>
    <property type="evidence" value="ECO:0007669"/>
    <property type="project" value="InterPro"/>
</dbReference>
<dbReference type="GO" id="GO:0033014">
    <property type="term" value="P:tetrapyrrole biosynthetic process"/>
    <property type="evidence" value="ECO:0007669"/>
    <property type="project" value="InterPro"/>
</dbReference>
<dbReference type="CDD" id="cd06578">
    <property type="entry name" value="HemD"/>
    <property type="match status" value="1"/>
</dbReference>
<dbReference type="Gene3D" id="3.40.50.10090">
    <property type="match status" value="2"/>
</dbReference>
<evidence type="ECO:0000313" key="3">
    <source>
        <dbReference type="Proteomes" id="UP000193827"/>
    </source>
</evidence>
<dbReference type="InterPro" id="IPR036108">
    <property type="entry name" value="4pyrrol_syn_uPrphyn_synt_sf"/>
</dbReference>
<organism evidence="2 3">
    <name type="scientific">Roseovarius litorisediminis</name>
    <dbReference type="NCBI Taxonomy" id="1312363"/>
    <lineage>
        <taxon>Bacteria</taxon>
        <taxon>Pseudomonadati</taxon>
        <taxon>Pseudomonadota</taxon>
        <taxon>Alphaproteobacteria</taxon>
        <taxon>Rhodobacterales</taxon>
        <taxon>Roseobacteraceae</taxon>
        <taxon>Roseovarius</taxon>
    </lineage>
</organism>
<dbReference type="Pfam" id="PF02602">
    <property type="entry name" value="HEM4"/>
    <property type="match status" value="1"/>
</dbReference>
<proteinExistence type="predicted"/>
<keyword evidence="3" id="KW-1185">Reference proteome</keyword>
<protein>
    <submittedName>
        <fullName evidence="2">Uroporphyrinogen-III synthase</fullName>
    </submittedName>
</protein>
<name>A0A1Y5SMG8_9RHOB</name>
<gene>
    <name evidence="2" type="ORF">PEL8287_02228</name>
</gene>
<accession>A0A1Y5SMG8</accession>
<feature type="domain" description="Tetrapyrrole biosynthesis uroporphyrinogen III synthase" evidence="1">
    <location>
        <begin position="29"/>
        <end position="223"/>
    </location>
</feature>
<dbReference type="EMBL" id="FWFL01000005">
    <property type="protein sequence ID" value="SLN44108.1"/>
    <property type="molecule type" value="Genomic_DNA"/>
</dbReference>
<dbReference type="AlphaFoldDB" id="A0A1Y5SMG8"/>